<dbReference type="AlphaFoldDB" id="A0A6A3TKV0"/>
<evidence type="ECO:0000313" key="3">
    <source>
        <dbReference type="Proteomes" id="UP000441208"/>
    </source>
</evidence>
<feature type="compositionally biased region" description="Basic and acidic residues" evidence="1">
    <location>
        <begin position="60"/>
        <end position="71"/>
    </location>
</feature>
<name>A0A6A3TKV0_9STRA</name>
<dbReference type="Proteomes" id="UP000441208">
    <property type="component" value="Unassembled WGS sequence"/>
</dbReference>
<accession>A0A6A3TKV0</accession>
<gene>
    <name evidence="2" type="ORF">PF007_g1508</name>
</gene>
<evidence type="ECO:0000313" key="2">
    <source>
        <dbReference type="EMBL" id="KAE9138138.1"/>
    </source>
</evidence>
<proteinExistence type="predicted"/>
<protein>
    <submittedName>
        <fullName evidence="2">Uncharacterized protein</fullName>
    </submittedName>
</protein>
<reference evidence="2 3" key="1">
    <citation type="submission" date="2018-08" db="EMBL/GenBank/DDBJ databases">
        <title>Genomic investigation of the strawberry pathogen Phytophthora fragariae indicates pathogenicity is determined by transcriptional variation in three key races.</title>
        <authorList>
            <person name="Adams T.M."/>
            <person name="Armitage A.D."/>
            <person name="Sobczyk M.K."/>
            <person name="Bates H.J."/>
            <person name="Dunwell J.M."/>
            <person name="Nellist C.F."/>
            <person name="Harrison R.J."/>
        </authorList>
    </citation>
    <scope>NUCLEOTIDE SEQUENCE [LARGE SCALE GENOMIC DNA]</scope>
    <source>
        <strain evidence="2 3">NOV-71</strain>
    </source>
</reference>
<sequence length="92" mass="10058">MAQEDELDMRQDQGVGRAPDQDFVLNMTADEGPGLREVQGTKTDTIDQGTRGKPILLPVDESRRAKRRTDTTDQGTVQENHPPAAGPKAARC</sequence>
<organism evidence="2 3">
    <name type="scientific">Phytophthora fragariae</name>
    <dbReference type="NCBI Taxonomy" id="53985"/>
    <lineage>
        <taxon>Eukaryota</taxon>
        <taxon>Sar</taxon>
        <taxon>Stramenopiles</taxon>
        <taxon>Oomycota</taxon>
        <taxon>Peronosporomycetes</taxon>
        <taxon>Peronosporales</taxon>
        <taxon>Peronosporaceae</taxon>
        <taxon>Phytophthora</taxon>
    </lineage>
</organism>
<dbReference type="EMBL" id="QXFZ01000037">
    <property type="protein sequence ID" value="KAE9138138.1"/>
    <property type="molecule type" value="Genomic_DNA"/>
</dbReference>
<comment type="caution">
    <text evidence="2">The sequence shown here is derived from an EMBL/GenBank/DDBJ whole genome shotgun (WGS) entry which is preliminary data.</text>
</comment>
<evidence type="ECO:0000256" key="1">
    <source>
        <dbReference type="SAM" id="MobiDB-lite"/>
    </source>
</evidence>
<feature type="region of interest" description="Disordered" evidence="1">
    <location>
        <begin position="1"/>
        <end position="92"/>
    </location>
</feature>